<dbReference type="CDD" id="cd19410">
    <property type="entry name" value="HK9-like_sensor"/>
    <property type="match status" value="1"/>
</dbReference>
<gene>
    <name evidence="7" type="ORF">HHL28_16995</name>
</gene>
<dbReference type="GO" id="GO:0006935">
    <property type="term" value="P:chemotaxis"/>
    <property type="evidence" value="ECO:0007669"/>
    <property type="project" value="InterPro"/>
</dbReference>
<dbReference type="GO" id="GO:0016020">
    <property type="term" value="C:membrane"/>
    <property type="evidence" value="ECO:0007669"/>
    <property type="project" value="InterPro"/>
</dbReference>
<dbReference type="Proteomes" id="UP000501891">
    <property type="component" value="Chromosome"/>
</dbReference>
<dbReference type="Pfam" id="PF00015">
    <property type="entry name" value="MCPsignal"/>
    <property type="match status" value="1"/>
</dbReference>
<dbReference type="CDD" id="cd06225">
    <property type="entry name" value="HAMP"/>
    <property type="match status" value="1"/>
</dbReference>
<keyword evidence="4" id="KW-1133">Transmembrane helix</keyword>
<feature type="domain" description="HAMP" evidence="6">
    <location>
        <begin position="211"/>
        <end position="264"/>
    </location>
</feature>
<dbReference type="InterPro" id="IPR004089">
    <property type="entry name" value="MCPsignal_dom"/>
</dbReference>
<evidence type="ECO:0000256" key="4">
    <source>
        <dbReference type="SAM" id="Phobius"/>
    </source>
</evidence>
<sequence>MNWFLNLRITNKIITCFTVLATAVLLMGLVIQAQLMRIDDATDWSQHSYEVLGQAEGVVNAMVNQETGVRGYLVSADTAFLGPFAEGQAAFERSWAAAKTLTRDNPAQQARLDDARTLALRWRAEVAEQEVALARDGRLEEARALAGSGAGKALMDQFRARMAEMEKAERELLAQRSAQHEAADSTAIAALWGGILAMVGLAVGLGFLVHRGVTTPVVRMTDAMDLLAGGRTDLAIPGVGRRDELGHMAAAVQVFRDNALRKAALEAEQASLSGQAERERVATALRLADELEGSIQGVVGAVSAAAGQLKASAESMSSTAGQAGRQSGTVAVAAGQATANVQSVAAAADQLSASIQEIARQVSESSAITQEAVVDATRTNEAVAGLAVAAQRIGTVVELIQSIAGQTNLLALNATIEAARAGEAGKGFAVVANEVKSLANQTARATEEISVQIADIQAQTEGAVGAIQSIGRTIGRVSEIANNVAAGVQQQAAATSEIGRNVAEAAHGTAEVSSNIAGVSQAATHAGAAAAQVLSAATQLAIDVDRLRRETDGIITRIRAA</sequence>
<accession>A0A858RC77</accession>
<dbReference type="EMBL" id="CP051775">
    <property type="protein sequence ID" value="QJE74536.1"/>
    <property type="molecule type" value="Genomic_DNA"/>
</dbReference>
<keyword evidence="4" id="KW-0472">Membrane</keyword>
<dbReference type="Pfam" id="PF00672">
    <property type="entry name" value="HAMP"/>
    <property type="match status" value="1"/>
</dbReference>
<evidence type="ECO:0000256" key="1">
    <source>
        <dbReference type="ARBA" id="ARBA00023224"/>
    </source>
</evidence>
<evidence type="ECO:0000313" key="8">
    <source>
        <dbReference type="Proteomes" id="UP000501891"/>
    </source>
</evidence>
<comment type="similarity">
    <text evidence="2">Belongs to the methyl-accepting chemotaxis (MCP) protein family.</text>
</comment>
<keyword evidence="4" id="KW-0812">Transmembrane</keyword>
<dbReference type="PANTHER" id="PTHR32089">
    <property type="entry name" value="METHYL-ACCEPTING CHEMOTAXIS PROTEIN MCPB"/>
    <property type="match status" value="1"/>
</dbReference>
<keyword evidence="8" id="KW-1185">Reference proteome</keyword>
<evidence type="ECO:0000259" key="5">
    <source>
        <dbReference type="PROSITE" id="PS50111"/>
    </source>
</evidence>
<dbReference type="InterPro" id="IPR003660">
    <property type="entry name" value="HAMP_dom"/>
</dbReference>
<keyword evidence="1 3" id="KW-0807">Transducer</keyword>
<evidence type="ECO:0000313" key="7">
    <source>
        <dbReference type="EMBL" id="QJE74536.1"/>
    </source>
</evidence>
<proteinExistence type="inferred from homology"/>
<dbReference type="Pfam" id="PF05227">
    <property type="entry name" value="CHASE3"/>
    <property type="match status" value="1"/>
</dbReference>
<evidence type="ECO:0000259" key="6">
    <source>
        <dbReference type="PROSITE" id="PS50885"/>
    </source>
</evidence>
<dbReference type="Gene3D" id="6.10.340.10">
    <property type="match status" value="1"/>
</dbReference>
<name>A0A858RC77_9PROT</name>
<feature type="domain" description="Methyl-accepting transducer" evidence="5">
    <location>
        <begin position="298"/>
        <end position="541"/>
    </location>
</feature>
<feature type="transmembrane region" description="Helical" evidence="4">
    <location>
        <begin position="186"/>
        <end position="209"/>
    </location>
</feature>
<dbReference type="GO" id="GO:0004888">
    <property type="term" value="F:transmembrane signaling receptor activity"/>
    <property type="evidence" value="ECO:0007669"/>
    <property type="project" value="InterPro"/>
</dbReference>
<dbReference type="SUPFAM" id="SSF58104">
    <property type="entry name" value="Methyl-accepting chemotaxis protein (MCP) signaling domain"/>
    <property type="match status" value="1"/>
</dbReference>
<dbReference type="PROSITE" id="PS50885">
    <property type="entry name" value="HAMP"/>
    <property type="match status" value="1"/>
</dbReference>
<dbReference type="GO" id="GO:0007165">
    <property type="term" value="P:signal transduction"/>
    <property type="evidence" value="ECO:0007669"/>
    <property type="project" value="UniProtKB-KW"/>
</dbReference>
<evidence type="ECO:0000256" key="3">
    <source>
        <dbReference type="PROSITE-ProRule" id="PRU00284"/>
    </source>
</evidence>
<dbReference type="PROSITE" id="PS50111">
    <property type="entry name" value="CHEMOTAXIS_TRANSDUC_2"/>
    <property type="match status" value="1"/>
</dbReference>
<dbReference type="KEGG" id="acru:HHL28_16995"/>
<dbReference type="Gene3D" id="1.10.287.950">
    <property type="entry name" value="Methyl-accepting chemotaxis protein"/>
    <property type="match status" value="1"/>
</dbReference>
<reference evidence="7" key="1">
    <citation type="submission" date="2020-04" db="EMBL/GenBank/DDBJ databases">
        <title>A desert anoxygenic phototrophic bacterium fixes CO2 using RubisCO under aerobic conditions.</title>
        <authorList>
            <person name="Tang K."/>
        </authorList>
    </citation>
    <scope>NUCLEOTIDE SEQUENCE [LARGE SCALE GENOMIC DNA]</scope>
    <source>
        <strain evidence="7">MIMtkB3</strain>
    </source>
</reference>
<dbReference type="PANTHER" id="PTHR32089:SF112">
    <property type="entry name" value="LYSOZYME-LIKE PROTEIN-RELATED"/>
    <property type="match status" value="1"/>
</dbReference>
<dbReference type="SMART" id="SM00304">
    <property type="entry name" value="HAMP"/>
    <property type="match status" value="1"/>
</dbReference>
<dbReference type="AlphaFoldDB" id="A0A858RC77"/>
<organism evidence="7 8">
    <name type="scientific">Aerophototrophica crusticola</name>
    <dbReference type="NCBI Taxonomy" id="1709002"/>
    <lineage>
        <taxon>Bacteria</taxon>
        <taxon>Pseudomonadati</taxon>
        <taxon>Pseudomonadota</taxon>
        <taxon>Alphaproteobacteria</taxon>
        <taxon>Rhodospirillales</taxon>
        <taxon>Rhodospirillaceae</taxon>
        <taxon>Aerophototrophica</taxon>
    </lineage>
</organism>
<dbReference type="InterPro" id="IPR007891">
    <property type="entry name" value="CHASE3"/>
</dbReference>
<feature type="transmembrane region" description="Helical" evidence="4">
    <location>
        <begin position="12"/>
        <end position="31"/>
    </location>
</feature>
<dbReference type="SMART" id="SM00283">
    <property type="entry name" value="MA"/>
    <property type="match status" value="1"/>
</dbReference>
<evidence type="ECO:0000256" key="2">
    <source>
        <dbReference type="ARBA" id="ARBA00029447"/>
    </source>
</evidence>
<dbReference type="InterPro" id="IPR004090">
    <property type="entry name" value="Chemotax_Me-accpt_rcpt"/>
</dbReference>
<dbReference type="PRINTS" id="PR00260">
    <property type="entry name" value="CHEMTRNSDUCR"/>
</dbReference>
<protein>
    <submittedName>
        <fullName evidence="7">HAMP domain-containing protein</fullName>
    </submittedName>
</protein>